<dbReference type="Gene3D" id="1.20.1250.20">
    <property type="entry name" value="MFS general substrate transporter like domains"/>
    <property type="match status" value="2"/>
</dbReference>
<keyword evidence="9" id="KW-1185">Reference proteome</keyword>
<sequence>MSIHQDIDTQHKKVDEWHEKEEVLDQDAVALAATYTPGSAEEKALVWKIDKRIIPCIWILYTLSYLDRANIGNAKTGGLEKDFNLSSTQYSICLLVFFISYVIFEVPSNLLIGRLRPSIYLSALCVIWGGVAALMGATNNYRELAGVRFSLGVLEAGFAPGVAFYLSSWYTRYELTKRYSLYYTATAVSGAFSGLLAGVITQHLNGARGLEGWRWLFIIEGVVTSFVGLFTWYFMPDWPSTTKFLSGEERVLAAQRLAYDGLASTAGAQGHLGHWDALKRTLTNWRTWMFVFLYMLCTGAQTIQYFVPTLIASLGWTGYIGQYHTIPLYACAFVFILGFCFAADYTRRKPELICLAASLGTVFFIITVANTKHMVQYVFLILAFGCVYALPPMVLTWVPNVVSSPAEVRAATLGLVNALGNSASIYGVFLWPKTDAPRYIPGFSATTVFLGLIAITAPIMKLLVAKYPTERLDTDKVVRDEIEKQRAQGRLPAGHA</sequence>
<dbReference type="PROSITE" id="PS50850">
    <property type="entry name" value="MFS"/>
    <property type="match status" value="1"/>
</dbReference>
<feature type="domain" description="Major facilitator superfamily (MFS) profile" evidence="7">
    <location>
        <begin position="53"/>
        <end position="469"/>
    </location>
</feature>
<reference evidence="8 9" key="1">
    <citation type="submission" date="2024-01" db="EMBL/GenBank/DDBJ databases">
        <title>Comparative genomics of Cryptococcus and Kwoniella reveals pathogenesis evolution and contrasting modes of karyotype evolution via chromosome fusion or intercentromeric recombination.</title>
        <authorList>
            <person name="Coelho M.A."/>
            <person name="David-Palma M."/>
            <person name="Shea T."/>
            <person name="Bowers K."/>
            <person name="McGinley-Smith S."/>
            <person name="Mohammad A.W."/>
            <person name="Gnirke A."/>
            <person name="Yurkov A.M."/>
            <person name="Nowrousian M."/>
            <person name="Sun S."/>
            <person name="Cuomo C.A."/>
            <person name="Heitman J."/>
        </authorList>
    </citation>
    <scope>NUCLEOTIDE SEQUENCE [LARGE SCALE GENOMIC DNA]</scope>
    <source>
        <strain evidence="8 9">CBS 6074</strain>
    </source>
</reference>
<keyword evidence="4 6" id="KW-1133">Transmembrane helix</keyword>
<accession>A0AAX4K691</accession>
<dbReference type="Proteomes" id="UP001355207">
    <property type="component" value="Chromosome 10"/>
</dbReference>
<feature type="transmembrane region" description="Helical" evidence="6">
    <location>
        <begin position="377"/>
        <end position="398"/>
    </location>
</feature>
<protein>
    <recommendedName>
        <fullName evidence="7">Major facilitator superfamily (MFS) profile domain-containing protein</fullName>
    </recommendedName>
</protein>
<evidence type="ECO:0000256" key="3">
    <source>
        <dbReference type="ARBA" id="ARBA00022692"/>
    </source>
</evidence>
<dbReference type="GO" id="GO:0016020">
    <property type="term" value="C:membrane"/>
    <property type="evidence" value="ECO:0007669"/>
    <property type="project" value="UniProtKB-SubCell"/>
</dbReference>
<evidence type="ECO:0000256" key="6">
    <source>
        <dbReference type="SAM" id="Phobius"/>
    </source>
</evidence>
<dbReference type="InterPro" id="IPR036259">
    <property type="entry name" value="MFS_trans_sf"/>
</dbReference>
<feature type="transmembrane region" description="Helical" evidence="6">
    <location>
        <begin position="410"/>
        <end position="431"/>
    </location>
</feature>
<evidence type="ECO:0000313" key="9">
    <source>
        <dbReference type="Proteomes" id="UP001355207"/>
    </source>
</evidence>
<name>A0AAX4K691_9TREE</name>
<dbReference type="SUPFAM" id="SSF103473">
    <property type="entry name" value="MFS general substrate transporter"/>
    <property type="match status" value="1"/>
</dbReference>
<dbReference type="GeneID" id="91097964"/>
<feature type="transmembrane region" description="Helical" evidence="6">
    <location>
        <begin position="288"/>
        <end position="306"/>
    </location>
</feature>
<feature type="transmembrane region" description="Helical" evidence="6">
    <location>
        <begin position="88"/>
        <end position="106"/>
    </location>
</feature>
<proteinExistence type="predicted"/>
<comment type="subcellular location">
    <subcellularLocation>
        <location evidence="1">Membrane</location>
        <topology evidence="1">Multi-pass membrane protein</topology>
    </subcellularLocation>
</comment>
<evidence type="ECO:0000313" key="8">
    <source>
        <dbReference type="EMBL" id="WWC92340.1"/>
    </source>
</evidence>
<dbReference type="FunFam" id="1.20.1250.20:FF:000394">
    <property type="entry name" value="MFS general substrate transporter"/>
    <property type="match status" value="1"/>
</dbReference>
<feature type="transmembrane region" description="Helical" evidence="6">
    <location>
        <begin position="181"/>
        <end position="201"/>
    </location>
</feature>
<feature type="transmembrane region" description="Helical" evidence="6">
    <location>
        <begin position="213"/>
        <end position="235"/>
    </location>
</feature>
<dbReference type="GO" id="GO:0022857">
    <property type="term" value="F:transmembrane transporter activity"/>
    <property type="evidence" value="ECO:0007669"/>
    <property type="project" value="InterPro"/>
</dbReference>
<dbReference type="PANTHER" id="PTHR43791">
    <property type="entry name" value="PERMEASE-RELATED"/>
    <property type="match status" value="1"/>
</dbReference>
<evidence type="ECO:0000256" key="4">
    <source>
        <dbReference type="ARBA" id="ARBA00022989"/>
    </source>
</evidence>
<feature type="transmembrane region" description="Helical" evidence="6">
    <location>
        <begin position="149"/>
        <end position="169"/>
    </location>
</feature>
<organism evidence="8 9">
    <name type="scientific">Kwoniella dendrophila CBS 6074</name>
    <dbReference type="NCBI Taxonomy" id="1295534"/>
    <lineage>
        <taxon>Eukaryota</taxon>
        <taxon>Fungi</taxon>
        <taxon>Dikarya</taxon>
        <taxon>Basidiomycota</taxon>
        <taxon>Agaricomycotina</taxon>
        <taxon>Tremellomycetes</taxon>
        <taxon>Tremellales</taxon>
        <taxon>Cryptococcaceae</taxon>
        <taxon>Kwoniella</taxon>
    </lineage>
</organism>
<keyword evidence="5 6" id="KW-0472">Membrane</keyword>
<dbReference type="EMBL" id="CP144107">
    <property type="protein sequence ID" value="WWC92340.1"/>
    <property type="molecule type" value="Genomic_DNA"/>
</dbReference>
<dbReference type="RefSeq" id="XP_066079102.1">
    <property type="nucleotide sequence ID" value="XM_066223005.1"/>
</dbReference>
<feature type="transmembrane region" description="Helical" evidence="6">
    <location>
        <begin position="326"/>
        <end position="345"/>
    </location>
</feature>
<dbReference type="InterPro" id="IPR011701">
    <property type="entry name" value="MFS"/>
</dbReference>
<keyword evidence="2" id="KW-0813">Transport</keyword>
<dbReference type="InterPro" id="IPR020846">
    <property type="entry name" value="MFS_dom"/>
</dbReference>
<evidence type="ECO:0000256" key="2">
    <source>
        <dbReference type="ARBA" id="ARBA00022448"/>
    </source>
</evidence>
<evidence type="ECO:0000259" key="7">
    <source>
        <dbReference type="PROSITE" id="PS50850"/>
    </source>
</evidence>
<feature type="transmembrane region" description="Helical" evidence="6">
    <location>
        <begin position="352"/>
        <end position="371"/>
    </location>
</feature>
<feature type="transmembrane region" description="Helical" evidence="6">
    <location>
        <begin position="443"/>
        <end position="464"/>
    </location>
</feature>
<evidence type="ECO:0000256" key="5">
    <source>
        <dbReference type="ARBA" id="ARBA00023136"/>
    </source>
</evidence>
<dbReference type="FunFam" id="1.20.1250.20:FF:000057">
    <property type="entry name" value="MFS general substrate transporter"/>
    <property type="match status" value="1"/>
</dbReference>
<keyword evidence="3 6" id="KW-0812">Transmembrane</keyword>
<dbReference type="Pfam" id="PF07690">
    <property type="entry name" value="MFS_1"/>
    <property type="match status" value="1"/>
</dbReference>
<dbReference type="PANTHER" id="PTHR43791:SF38">
    <property type="entry name" value="MAJOR FACILITATOR SUPERFAMILY (MFS) PROFILE DOMAIN-CONTAINING PROTEIN"/>
    <property type="match status" value="1"/>
</dbReference>
<dbReference type="AlphaFoldDB" id="A0AAX4K691"/>
<gene>
    <name evidence="8" type="ORF">L201_007295</name>
</gene>
<feature type="transmembrane region" description="Helical" evidence="6">
    <location>
        <begin position="118"/>
        <end position="137"/>
    </location>
</feature>
<evidence type="ECO:0000256" key="1">
    <source>
        <dbReference type="ARBA" id="ARBA00004141"/>
    </source>
</evidence>